<protein>
    <submittedName>
        <fullName evidence="2">Uncharacterized protein</fullName>
    </submittedName>
</protein>
<evidence type="ECO:0000313" key="2">
    <source>
        <dbReference type="EMBL" id="GAV23033.1"/>
    </source>
</evidence>
<evidence type="ECO:0000256" key="1">
    <source>
        <dbReference type="SAM" id="Phobius"/>
    </source>
</evidence>
<keyword evidence="1" id="KW-0812">Transmembrane</keyword>
<comment type="caution">
    <text evidence="2">The sequence shown here is derived from an EMBL/GenBank/DDBJ whole genome shotgun (WGS) entry which is preliminary data.</text>
</comment>
<name>A0A1L8CVV0_9THEO</name>
<dbReference type="STRING" id="870242.cpu_15430"/>
<dbReference type="AlphaFoldDB" id="A0A1L8CVV0"/>
<keyword evidence="1" id="KW-1133">Transmembrane helix</keyword>
<dbReference type="Proteomes" id="UP000187485">
    <property type="component" value="Unassembled WGS sequence"/>
</dbReference>
<accession>A0A1L8CVV0</accession>
<evidence type="ECO:0000313" key="3">
    <source>
        <dbReference type="Proteomes" id="UP000187485"/>
    </source>
</evidence>
<reference evidence="3" key="1">
    <citation type="submission" date="2016-12" db="EMBL/GenBank/DDBJ databases">
        <title>Draft Genome Sequences od Carboxydothermus pertinax and islandicus, Hydrogenogenic Carboxydotrophic Bacteria.</title>
        <authorList>
            <person name="Fukuyama Y."/>
            <person name="Ohmae K."/>
            <person name="Yoneda Y."/>
            <person name="Yoshida T."/>
            <person name="Sako Y."/>
        </authorList>
    </citation>
    <scope>NUCLEOTIDE SEQUENCE [LARGE SCALE GENOMIC DNA]</scope>
    <source>
        <strain evidence="3">Ug1</strain>
    </source>
</reference>
<dbReference type="EMBL" id="BDJK01000025">
    <property type="protein sequence ID" value="GAV23033.1"/>
    <property type="molecule type" value="Genomic_DNA"/>
</dbReference>
<keyword evidence="1" id="KW-0472">Membrane</keyword>
<sequence length="46" mass="4903">MGYKGGELLMLMEEIKLVDAPSDAQFWGGVAIGTAATVFIGWLVLC</sequence>
<feature type="transmembrane region" description="Helical" evidence="1">
    <location>
        <begin position="26"/>
        <end position="45"/>
    </location>
</feature>
<organism evidence="2 3">
    <name type="scientific">Carboxydothermus pertinax</name>
    <dbReference type="NCBI Taxonomy" id="870242"/>
    <lineage>
        <taxon>Bacteria</taxon>
        <taxon>Bacillati</taxon>
        <taxon>Bacillota</taxon>
        <taxon>Clostridia</taxon>
        <taxon>Thermoanaerobacterales</taxon>
        <taxon>Thermoanaerobacteraceae</taxon>
        <taxon>Carboxydothermus</taxon>
    </lineage>
</organism>
<gene>
    <name evidence="2" type="ORF">cpu_15430</name>
</gene>
<keyword evidence="3" id="KW-1185">Reference proteome</keyword>
<proteinExistence type="predicted"/>